<evidence type="ECO:0000256" key="5">
    <source>
        <dbReference type="ARBA" id="ARBA00022832"/>
    </source>
</evidence>
<sequence length="272" mass="31662">MDNPLYNVEHPAIMATPWFMLSVLGLYLFIVTNLGPNFMLFRKPYELKKLIIVHNIVQVVSCIFVVYEILHITEYTILYFWRCSVVEETPERMARHFRLAYFLFWLKLSELMETVIFVMRQKQNQVTKLHVFHHISTVTLIYLLINHNRKNGCDALFPILLNSNVHIIMYTYYLIAAVADKRTVRALMPVKKSITVLQMVQFTLILVHALLVSFTCGVEKSIFIYFIFVIGLMFYGFYDFYGKSYQSSKRRKSSIAVAVVAAAAEAAEAKLQ</sequence>
<evidence type="ECO:0000256" key="10">
    <source>
        <dbReference type="RuleBase" id="RU361115"/>
    </source>
</evidence>
<evidence type="ECO:0000256" key="2">
    <source>
        <dbReference type="ARBA" id="ARBA00022516"/>
    </source>
</evidence>
<feature type="transmembrane region" description="Helical" evidence="10">
    <location>
        <begin position="12"/>
        <end position="30"/>
    </location>
</feature>
<reference evidence="12" key="1">
    <citation type="submission" date="2025-08" db="UniProtKB">
        <authorList>
            <consortium name="RefSeq"/>
        </authorList>
    </citation>
    <scope>IDENTIFICATION</scope>
    <source>
        <strain evidence="12">15085-1641.00</strain>
        <tissue evidence="12">Whole body</tissue>
    </source>
</reference>
<evidence type="ECO:0000313" key="11">
    <source>
        <dbReference type="Proteomes" id="UP000504633"/>
    </source>
</evidence>
<keyword evidence="2 10" id="KW-0444">Lipid biosynthesis</keyword>
<dbReference type="OMA" id="YYFVAAV"/>
<feature type="transmembrane region" description="Helical" evidence="10">
    <location>
        <begin position="155"/>
        <end position="175"/>
    </location>
</feature>
<dbReference type="GO" id="GO:0034626">
    <property type="term" value="P:fatty acid elongation, polyunsaturated fatty acid"/>
    <property type="evidence" value="ECO:0007669"/>
    <property type="project" value="TreeGrafter"/>
</dbReference>
<dbReference type="GeneID" id="111594029"/>
<feature type="transmembrane region" description="Helical" evidence="10">
    <location>
        <begin position="99"/>
        <end position="119"/>
    </location>
</feature>
<name>A0A6J1LAC0_DROHY</name>
<comment type="catalytic activity">
    <reaction evidence="10">
        <text>a very-long-chain acyl-CoA + malonyl-CoA + H(+) = a very-long-chain 3-oxoacyl-CoA + CO2 + CoA</text>
        <dbReference type="Rhea" id="RHEA:32727"/>
        <dbReference type="ChEBI" id="CHEBI:15378"/>
        <dbReference type="ChEBI" id="CHEBI:16526"/>
        <dbReference type="ChEBI" id="CHEBI:57287"/>
        <dbReference type="ChEBI" id="CHEBI:57384"/>
        <dbReference type="ChEBI" id="CHEBI:90725"/>
        <dbReference type="ChEBI" id="CHEBI:90736"/>
        <dbReference type="EC" id="2.3.1.199"/>
    </reaction>
</comment>
<organism evidence="11 12">
    <name type="scientific">Drosophila hydei</name>
    <name type="common">Fruit fly</name>
    <dbReference type="NCBI Taxonomy" id="7224"/>
    <lineage>
        <taxon>Eukaryota</taxon>
        <taxon>Metazoa</taxon>
        <taxon>Ecdysozoa</taxon>
        <taxon>Arthropoda</taxon>
        <taxon>Hexapoda</taxon>
        <taxon>Insecta</taxon>
        <taxon>Pterygota</taxon>
        <taxon>Neoptera</taxon>
        <taxon>Endopterygota</taxon>
        <taxon>Diptera</taxon>
        <taxon>Brachycera</taxon>
        <taxon>Muscomorpha</taxon>
        <taxon>Ephydroidea</taxon>
        <taxon>Drosophilidae</taxon>
        <taxon>Drosophila</taxon>
    </lineage>
</organism>
<evidence type="ECO:0000256" key="7">
    <source>
        <dbReference type="ARBA" id="ARBA00023098"/>
    </source>
</evidence>
<dbReference type="PANTHER" id="PTHR11157:SF164">
    <property type="entry name" value="ELONGATION OF VERY LONG CHAIN FATTY ACIDS PROTEIN"/>
    <property type="match status" value="1"/>
</dbReference>
<dbReference type="RefSeq" id="XP_023162910.1">
    <property type="nucleotide sequence ID" value="XM_023307142.2"/>
</dbReference>
<keyword evidence="5 10" id="KW-0276">Fatty acid metabolism</keyword>
<evidence type="ECO:0000256" key="1">
    <source>
        <dbReference type="ARBA" id="ARBA00004141"/>
    </source>
</evidence>
<keyword evidence="4 10" id="KW-0812">Transmembrane</keyword>
<dbReference type="OrthoDB" id="434092at2759"/>
<dbReference type="EC" id="2.3.1.199" evidence="10"/>
<feature type="transmembrane region" description="Helical" evidence="10">
    <location>
        <begin position="50"/>
        <end position="70"/>
    </location>
</feature>
<evidence type="ECO:0000256" key="6">
    <source>
        <dbReference type="ARBA" id="ARBA00022989"/>
    </source>
</evidence>
<dbReference type="GO" id="GO:0042761">
    <property type="term" value="P:very long-chain fatty acid biosynthetic process"/>
    <property type="evidence" value="ECO:0007669"/>
    <property type="project" value="TreeGrafter"/>
</dbReference>
<evidence type="ECO:0000313" key="12">
    <source>
        <dbReference type="RefSeq" id="XP_023162910.1"/>
    </source>
</evidence>
<dbReference type="GO" id="GO:0009922">
    <property type="term" value="F:fatty acid elongase activity"/>
    <property type="evidence" value="ECO:0007669"/>
    <property type="project" value="UniProtKB-EC"/>
</dbReference>
<gene>
    <name evidence="12" type="primary">LOC111594029</name>
</gene>
<dbReference type="GO" id="GO:0030148">
    <property type="term" value="P:sphingolipid biosynthetic process"/>
    <property type="evidence" value="ECO:0007669"/>
    <property type="project" value="TreeGrafter"/>
</dbReference>
<keyword evidence="11" id="KW-1185">Reference proteome</keyword>
<dbReference type="GO" id="GO:0034625">
    <property type="term" value="P:fatty acid elongation, monounsaturated fatty acid"/>
    <property type="evidence" value="ECO:0007669"/>
    <property type="project" value="TreeGrafter"/>
</dbReference>
<dbReference type="GO" id="GO:0005789">
    <property type="term" value="C:endoplasmic reticulum membrane"/>
    <property type="evidence" value="ECO:0007669"/>
    <property type="project" value="TreeGrafter"/>
</dbReference>
<dbReference type="Pfam" id="PF01151">
    <property type="entry name" value="ELO"/>
    <property type="match status" value="1"/>
</dbReference>
<dbReference type="KEGG" id="dhe:111594029"/>
<comment type="similarity">
    <text evidence="10">Belongs to the ELO family.</text>
</comment>
<evidence type="ECO:0000256" key="3">
    <source>
        <dbReference type="ARBA" id="ARBA00022679"/>
    </source>
</evidence>
<dbReference type="PANTHER" id="PTHR11157">
    <property type="entry name" value="FATTY ACID ACYL TRANSFERASE-RELATED"/>
    <property type="match status" value="1"/>
</dbReference>
<accession>A0A6J1LAC0</accession>
<dbReference type="Proteomes" id="UP000504633">
    <property type="component" value="Unplaced"/>
</dbReference>
<feature type="transmembrane region" description="Helical" evidence="10">
    <location>
        <begin position="196"/>
        <end position="216"/>
    </location>
</feature>
<comment type="subcellular location">
    <subcellularLocation>
        <location evidence="1">Membrane</location>
        <topology evidence="1">Multi-pass membrane protein</topology>
    </subcellularLocation>
</comment>
<evidence type="ECO:0000256" key="9">
    <source>
        <dbReference type="ARBA" id="ARBA00023160"/>
    </source>
</evidence>
<keyword evidence="6 10" id="KW-1133">Transmembrane helix</keyword>
<keyword evidence="8 10" id="KW-0472">Membrane</keyword>
<feature type="transmembrane region" description="Helical" evidence="10">
    <location>
        <begin position="222"/>
        <end position="241"/>
    </location>
</feature>
<evidence type="ECO:0000256" key="8">
    <source>
        <dbReference type="ARBA" id="ARBA00023136"/>
    </source>
</evidence>
<feature type="transmembrane region" description="Helical" evidence="10">
    <location>
        <begin position="131"/>
        <end position="149"/>
    </location>
</feature>
<evidence type="ECO:0000256" key="4">
    <source>
        <dbReference type="ARBA" id="ARBA00022692"/>
    </source>
</evidence>
<dbReference type="AlphaFoldDB" id="A0A6J1LAC0"/>
<proteinExistence type="inferred from homology"/>
<protein>
    <recommendedName>
        <fullName evidence="10">Elongation of very long chain fatty acids protein</fullName>
        <ecNumber evidence="10">2.3.1.199</ecNumber>
    </recommendedName>
    <alternativeName>
        <fullName evidence="10">Very-long-chain 3-oxoacyl-CoA synthase</fullName>
    </alternativeName>
</protein>
<dbReference type="InterPro" id="IPR002076">
    <property type="entry name" value="ELO_fam"/>
</dbReference>
<dbReference type="GO" id="GO:0019367">
    <property type="term" value="P:fatty acid elongation, saturated fatty acid"/>
    <property type="evidence" value="ECO:0007669"/>
    <property type="project" value="TreeGrafter"/>
</dbReference>
<keyword evidence="3 10" id="KW-0808">Transferase</keyword>
<keyword evidence="9 10" id="KW-0275">Fatty acid biosynthesis</keyword>
<keyword evidence="7 10" id="KW-0443">Lipid metabolism</keyword>